<feature type="domain" description="AB hydrolase-1" evidence="4">
    <location>
        <begin position="125"/>
        <end position="399"/>
    </location>
</feature>
<evidence type="ECO:0000256" key="3">
    <source>
        <dbReference type="SAM" id="MobiDB-lite"/>
    </source>
</evidence>
<dbReference type="InterPro" id="IPR000073">
    <property type="entry name" value="AB_hydrolase_1"/>
</dbReference>
<dbReference type="GO" id="GO:0008233">
    <property type="term" value="F:peptidase activity"/>
    <property type="evidence" value="ECO:0007669"/>
    <property type="project" value="InterPro"/>
</dbReference>
<evidence type="ECO:0000313" key="6">
    <source>
        <dbReference type="Proteomes" id="UP000324973"/>
    </source>
</evidence>
<feature type="region of interest" description="Disordered" evidence="3">
    <location>
        <begin position="1"/>
        <end position="30"/>
    </location>
</feature>
<organism evidence="5 6">
    <name type="scientific">Luteimonas viscosa</name>
    <dbReference type="NCBI Taxonomy" id="1132694"/>
    <lineage>
        <taxon>Bacteria</taxon>
        <taxon>Pseudomonadati</taxon>
        <taxon>Pseudomonadota</taxon>
        <taxon>Gammaproteobacteria</taxon>
        <taxon>Lysobacterales</taxon>
        <taxon>Lysobacteraceae</taxon>
        <taxon>Luteimonas</taxon>
    </lineage>
</organism>
<dbReference type="Proteomes" id="UP000324973">
    <property type="component" value="Unassembled WGS sequence"/>
</dbReference>
<comment type="caution">
    <text evidence="5">The sequence shown here is derived from an EMBL/GenBank/DDBJ whole genome shotgun (WGS) entry which is preliminary data.</text>
</comment>
<evidence type="ECO:0000256" key="2">
    <source>
        <dbReference type="ARBA" id="ARBA00022801"/>
    </source>
</evidence>
<dbReference type="SUPFAM" id="SSF53474">
    <property type="entry name" value="alpha/beta-Hydrolases"/>
    <property type="match status" value="1"/>
</dbReference>
<keyword evidence="2 5" id="KW-0378">Hydrolase</keyword>
<dbReference type="InterPro" id="IPR029058">
    <property type="entry name" value="AB_hydrolase_fold"/>
</dbReference>
<dbReference type="Gene3D" id="3.40.50.1820">
    <property type="entry name" value="alpha/beta hydrolase"/>
    <property type="match status" value="1"/>
</dbReference>
<proteinExistence type="inferred from homology"/>
<dbReference type="EMBL" id="VTFT01000001">
    <property type="protein sequence ID" value="TYT25305.1"/>
    <property type="molecule type" value="Genomic_DNA"/>
</dbReference>
<evidence type="ECO:0000313" key="5">
    <source>
        <dbReference type="EMBL" id="TYT25305.1"/>
    </source>
</evidence>
<evidence type="ECO:0000259" key="4">
    <source>
        <dbReference type="Pfam" id="PF00561"/>
    </source>
</evidence>
<dbReference type="AlphaFoldDB" id="A0A5D4XMW7"/>
<dbReference type="Pfam" id="PF00561">
    <property type="entry name" value="Abhydrolase_1"/>
    <property type="match status" value="1"/>
</dbReference>
<accession>A0A5D4XMW7</accession>
<dbReference type="GO" id="GO:0006508">
    <property type="term" value="P:proteolysis"/>
    <property type="evidence" value="ECO:0007669"/>
    <property type="project" value="InterPro"/>
</dbReference>
<sequence>MVASWTMQRGDAARVPAPAPTRSEVPMSSRVENVPVPASPRARMRRTFQATLATLLAGIALFAASKASAAADAAPAKPASRAEAVALIAEARRIVTPAGIEREQKVRIGGIEQWISIRGNHRANPVLLVIHGGPGYTSMPLAWWNARTWEEFFTVVHWDQRAAGRTHLLTDPEVVAPTLTLDRMYADTEEVAAWVRGELARERIFVLGHSWGTYLGLRLALERPGWLHAYVGVAQITDMRENERRNWRVILDRAHRAGDADAVAALEALAPYAAPGAEVPMEHIYTQRRTGERLGGTLAHRDNNRAESAMVRLAPEYDDAGIGRAWDGNAFAAPYLFREIIDIDFSGERSFDVPMLMFLGRHDTIAHPGLVAEWFEGVEAPGKRLVWFEESAHSPMTEEPGRFLLSLVGELRPIAERAGDVPPPR</sequence>
<reference evidence="5 6" key="1">
    <citation type="submission" date="2019-08" db="EMBL/GenBank/DDBJ databases">
        <title>Luteimonas viscosus sp. nov., isolated from soil of a sunflower field.</title>
        <authorList>
            <person name="Jianli Z."/>
            <person name="Ying Z."/>
        </authorList>
    </citation>
    <scope>NUCLEOTIDE SEQUENCE [LARGE SCALE GENOMIC DNA]</scope>
    <source>
        <strain evidence="5 6">XBU10</strain>
    </source>
</reference>
<keyword evidence="6" id="KW-1185">Reference proteome</keyword>
<gene>
    <name evidence="5" type="ORF">FZO89_02930</name>
</gene>
<dbReference type="InterPro" id="IPR002410">
    <property type="entry name" value="Peptidase_S33"/>
</dbReference>
<evidence type="ECO:0000256" key="1">
    <source>
        <dbReference type="ARBA" id="ARBA00010088"/>
    </source>
</evidence>
<dbReference type="PRINTS" id="PR00793">
    <property type="entry name" value="PROAMNOPTASE"/>
</dbReference>
<protein>
    <submittedName>
        <fullName evidence="5">Alpha/beta fold hydrolase</fullName>
    </submittedName>
</protein>
<name>A0A5D4XMW7_9GAMM</name>
<comment type="similarity">
    <text evidence="1">Belongs to the peptidase S33 family.</text>
</comment>